<keyword evidence="3" id="KW-0547">Nucleotide-binding</keyword>
<evidence type="ECO:0000259" key="8">
    <source>
        <dbReference type="Pfam" id="PF17042"/>
    </source>
</evidence>
<evidence type="ECO:0000256" key="3">
    <source>
        <dbReference type="ARBA" id="ARBA00022741"/>
    </source>
</evidence>
<evidence type="ECO:0000313" key="9">
    <source>
        <dbReference type="EMBL" id="MCB8882239.1"/>
    </source>
</evidence>
<dbReference type="Proteomes" id="UP000721844">
    <property type="component" value="Unassembled WGS sequence"/>
</dbReference>
<comment type="similarity">
    <text evidence="1">Belongs to the four-carbon acid sugar kinase family.</text>
</comment>
<keyword evidence="2" id="KW-0808">Transferase</keyword>
<dbReference type="InterPro" id="IPR010737">
    <property type="entry name" value="4-carb_acid_sugar_kinase_N"/>
</dbReference>
<dbReference type="Gene3D" id="3.40.980.20">
    <property type="entry name" value="Four-carbon acid sugar kinase, nucleotide binding domain"/>
    <property type="match status" value="1"/>
</dbReference>
<feature type="domain" description="Four-carbon acid sugar kinase N-terminal" evidence="7">
    <location>
        <begin position="24"/>
        <end position="242"/>
    </location>
</feature>
<name>A0A964E584_9PROT</name>
<dbReference type="InterPro" id="IPR042213">
    <property type="entry name" value="NBD_C_sf"/>
</dbReference>
<keyword evidence="4 9" id="KW-0418">Kinase</keyword>
<feature type="domain" description="Four-carbon acid sugar kinase nucleotide binding" evidence="8">
    <location>
        <begin position="262"/>
        <end position="413"/>
    </location>
</feature>
<keyword evidence="5" id="KW-0067">ATP-binding</keyword>
<dbReference type="SUPFAM" id="SSF142764">
    <property type="entry name" value="YgbK-like"/>
    <property type="match status" value="1"/>
</dbReference>
<dbReference type="GO" id="GO:0016301">
    <property type="term" value="F:kinase activity"/>
    <property type="evidence" value="ECO:0007669"/>
    <property type="project" value="UniProtKB-KW"/>
</dbReference>
<evidence type="ECO:0000256" key="2">
    <source>
        <dbReference type="ARBA" id="ARBA00022679"/>
    </source>
</evidence>
<dbReference type="InterPro" id="IPR037051">
    <property type="entry name" value="4-carb_acid_sugar_kinase_N_sf"/>
</dbReference>
<evidence type="ECO:0000256" key="5">
    <source>
        <dbReference type="ARBA" id="ARBA00022840"/>
    </source>
</evidence>
<dbReference type="AlphaFoldDB" id="A0A964E584"/>
<gene>
    <name evidence="9" type="ORF">ACELLULO517_18475</name>
</gene>
<dbReference type="Gene3D" id="3.40.50.10840">
    <property type="entry name" value="Putative sugar-binding, N-terminal domain"/>
    <property type="match status" value="1"/>
</dbReference>
<protein>
    <submittedName>
        <fullName evidence="9">Four-carbon acid sugar kinase family protein</fullName>
    </submittedName>
</protein>
<dbReference type="EMBL" id="JAESVA010000006">
    <property type="protein sequence ID" value="MCB8882239.1"/>
    <property type="molecule type" value="Genomic_DNA"/>
</dbReference>
<organism evidence="9 10">
    <name type="scientific">Acidisoma cellulosilyticum</name>
    <dbReference type="NCBI Taxonomy" id="2802395"/>
    <lineage>
        <taxon>Bacteria</taxon>
        <taxon>Pseudomonadati</taxon>
        <taxon>Pseudomonadota</taxon>
        <taxon>Alphaproteobacteria</taxon>
        <taxon>Acetobacterales</taxon>
        <taxon>Acidocellaceae</taxon>
        <taxon>Acidisoma</taxon>
    </lineage>
</organism>
<proteinExistence type="inferred from homology"/>
<dbReference type="RefSeq" id="WP_227308902.1">
    <property type="nucleotide sequence ID" value="NZ_JAESVA010000006.1"/>
</dbReference>
<dbReference type="InterPro" id="IPR031475">
    <property type="entry name" value="NBD_C"/>
</dbReference>
<comment type="caution">
    <text evidence="9">The sequence shown here is derived from an EMBL/GenBank/DDBJ whole genome shotgun (WGS) entry which is preliminary data.</text>
</comment>
<keyword evidence="6" id="KW-0119">Carbohydrate metabolism</keyword>
<accession>A0A964E584</accession>
<dbReference type="Pfam" id="PF07005">
    <property type="entry name" value="SBD_N"/>
    <property type="match status" value="1"/>
</dbReference>
<keyword evidence="10" id="KW-1185">Reference proteome</keyword>
<reference evidence="9 10" key="1">
    <citation type="journal article" date="2021" name="Microorganisms">
        <title>Acidisoma silvae sp. nov. and Acidisomacellulosilytica sp. nov., Two Acidophilic Bacteria Isolated from Decaying Wood, Hydrolyzing Cellulose and Producing Poly-3-hydroxybutyrate.</title>
        <authorList>
            <person name="Mieszkin S."/>
            <person name="Pouder E."/>
            <person name="Uroz S."/>
            <person name="Simon-Colin C."/>
            <person name="Alain K."/>
        </authorList>
    </citation>
    <scope>NUCLEOTIDE SEQUENCE [LARGE SCALE GENOMIC DNA]</scope>
    <source>
        <strain evidence="9 10">HW T5.17</strain>
    </source>
</reference>
<evidence type="ECO:0000313" key="10">
    <source>
        <dbReference type="Proteomes" id="UP000721844"/>
    </source>
</evidence>
<sequence length="430" mass="44438">MSGAVRRPAEGDLLSLRTPQPSWLILADDLTGAADSAIAFVRHGWRASVSWGVDVEPEAVVAIDADSRRLTATEAAARHRSLLQARYAPGLRLFKKIDSTLRGQPAAELSATVRLLREAGQGALSVVAPAFPETGRTTEGGGIRLQGQALEDTALWARDHSYPTANLVSVLTGEGLRVAHLSLDALRDGALAQRLPEAIAAGLDALVCDAATPADMDLIARATLPWAEQLFWTGSGGLALALARAESTPASAEVLDVKGGILFVVGSIAEASRAAAAVVAAEATVIAVTITPTTLRAGSGDAAWQTAGRQIADALQADQDVLVSIAPDSDADLAQGADLARRLGEILRPAAPHIGALFATGGETALALLDALSVTGIRLVAEIEAGVPLGLTRGALTIPVVTKAGAFGDAGTLHRCLMHLRRLRPRENGS</sequence>
<evidence type="ECO:0000259" key="7">
    <source>
        <dbReference type="Pfam" id="PF07005"/>
    </source>
</evidence>
<evidence type="ECO:0000256" key="4">
    <source>
        <dbReference type="ARBA" id="ARBA00022777"/>
    </source>
</evidence>
<evidence type="ECO:0000256" key="1">
    <source>
        <dbReference type="ARBA" id="ARBA00005715"/>
    </source>
</evidence>
<dbReference type="GO" id="GO:0005524">
    <property type="term" value="F:ATP binding"/>
    <property type="evidence" value="ECO:0007669"/>
    <property type="project" value="UniProtKB-KW"/>
</dbReference>
<dbReference type="Pfam" id="PF17042">
    <property type="entry name" value="NBD_C"/>
    <property type="match status" value="1"/>
</dbReference>
<evidence type="ECO:0000256" key="6">
    <source>
        <dbReference type="ARBA" id="ARBA00023277"/>
    </source>
</evidence>